<comment type="catalytic activity">
    <reaction evidence="7">
        <text>L-threonyl-[protein] + ATP = O-phospho-L-threonyl-[protein] + ADP + H(+)</text>
        <dbReference type="Rhea" id="RHEA:46608"/>
        <dbReference type="Rhea" id="RHEA-COMP:11060"/>
        <dbReference type="Rhea" id="RHEA-COMP:11605"/>
        <dbReference type="ChEBI" id="CHEBI:15378"/>
        <dbReference type="ChEBI" id="CHEBI:30013"/>
        <dbReference type="ChEBI" id="CHEBI:30616"/>
        <dbReference type="ChEBI" id="CHEBI:61977"/>
        <dbReference type="ChEBI" id="CHEBI:456216"/>
        <dbReference type="EC" id="2.7.11.1"/>
    </reaction>
</comment>
<evidence type="ECO:0000256" key="8">
    <source>
        <dbReference type="ARBA" id="ARBA00048679"/>
    </source>
</evidence>
<dbReference type="InterPro" id="IPR050236">
    <property type="entry name" value="Ser_Thr_kinase_AGC"/>
</dbReference>
<evidence type="ECO:0000259" key="9">
    <source>
        <dbReference type="PROSITE" id="PS50011"/>
    </source>
</evidence>
<evidence type="ECO:0000256" key="7">
    <source>
        <dbReference type="ARBA" id="ARBA00047899"/>
    </source>
</evidence>
<dbReference type="PROSITE" id="PS00108">
    <property type="entry name" value="PROTEIN_KINASE_ST"/>
    <property type="match status" value="1"/>
</dbReference>
<sequence>MMTTTTTTSTANQLINIDSVVKNNDHLDSVLQELCDFYAEVKLSRDHKLVDGKYGHVSVLKHEPTQKLFLKKQIKLKHYNEIEPMVHSLMKDNRYFINLYYSITTLKTHVLIMDFIKGGDLFDLLKSEECLTVDETKLIVGQVCEGLHALHKHHFIHNDVKLENILYNRYKQIYIADYGLCKVVGQESCLDGTLDYYSPEKLAGRRYDYHFDWWAVGVLAHELLTGQHPFKNDHDEDMTIEKLEERQFQQLKKPIFKSNDQSKLNAQMFIVQMLKPNLNYRLHRYNDIINHIFLRI</sequence>
<evidence type="ECO:0000256" key="4">
    <source>
        <dbReference type="ARBA" id="ARBA00022741"/>
    </source>
</evidence>
<dbReference type="InterPro" id="IPR011009">
    <property type="entry name" value="Kinase-like_dom_sf"/>
</dbReference>
<keyword evidence="2" id="KW-0723">Serine/threonine-protein kinase</keyword>
<dbReference type="Gene3D" id="1.10.510.10">
    <property type="entry name" value="Transferase(Phosphotransferase) domain 1"/>
    <property type="match status" value="1"/>
</dbReference>
<protein>
    <recommendedName>
        <fullName evidence="1">non-specific serine/threonine protein kinase</fullName>
        <ecNumber evidence="1">2.7.11.1</ecNumber>
    </recommendedName>
</protein>
<name>A0A6N0C3H5_9ABAC</name>
<evidence type="ECO:0000256" key="2">
    <source>
        <dbReference type="ARBA" id="ARBA00022527"/>
    </source>
</evidence>
<dbReference type="GO" id="GO:0005524">
    <property type="term" value="F:ATP binding"/>
    <property type="evidence" value="ECO:0007669"/>
    <property type="project" value="UniProtKB-KW"/>
</dbReference>
<evidence type="ECO:0000313" key="10">
    <source>
        <dbReference type="EMBL" id="QKO28870.1"/>
    </source>
</evidence>
<dbReference type="InterPro" id="IPR000719">
    <property type="entry name" value="Prot_kinase_dom"/>
</dbReference>
<dbReference type="GO" id="GO:0004674">
    <property type="term" value="F:protein serine/threonine kinase activity"/>
    <property type="evidence" value="ECO:0007669"/>
    <property type="project" value="UniProtKB-KW"/>
</dbReference>
<accession>A0A6N0C3H5</accession>
<dbReference type="InterPro" id="IPR008271">
    <property type="entry name" value="Ser/Thr_kinase_AS"/>
</dbReference>
<evidence type="ECO:0000256" key="3">
    <source>
        <dbReference type="ARBA" id="ARBA00022679"/>
    </source>
</evidence>
<evidence type="ECO:0000256" key="5">
    <source>
        <dbReference type="ARBA" id="ARBA00022777"/>
    </source>
</evidence>
<dbReference type="Gene3D" id="3.30.200.20">
    <property type="entry name" value="Phosphorylase Kinase, domain 1"/>
    <property type="match status" value="1"/>
</dbReference>
<proteinExistence type="predicted"/>
<dbReference type="SMART" id="SM00220">
    <property type="entry name" value="S_TKc"/>
    <property type="match status" value="1"/>
</dbReference>
<evidence type="ECO:0000256" key="1">
    <source>
        <dbReference type="ARBA" id="ARBA00012513"/>
    </source>
</evidence>
<comment type="catalytic activity">
    <reaction evidence="8">
        <text>L-seryl-[protein] + ATP = O-phospho-L-seryl-[protein] + ADP + H(+)</text>
        <dbReference type="Rhea" id="RHEA:17989"/>
        <dbReference type="Rhea" id="RHEA-COMP:9863"/>
        <dbReference type="Rhea" id="RHEA-COMP:11604"/>
        <dbReference type="ChEBI" id="CHEBI:15378"/>
        <dbReference type="ChEBI" id="CHEBI:29999"/>
        <dbReference type="ChEBI" id="CHEBI:30616"/>
        <dbReference type="ChEBI" id="CHEBI:83421"/>
        <dbReference type="ChEBI" id="CHEBI:456216"/>
        <dbReference type="EC" id="2.7.11.1"/>
    </reaction>
</comment>
<dbReference type="EMBL" id="MN481987">
    <property type="protein sequence ID" value="QKO28870.1"/>
    <property type="molecule type" value="Genomic_DNA"/>
</dbReference>
<dbReference type="SUPFAM" id="SSF56112">
    <property type="entry name" value="Protein kinase-like (PK-like)"/>
    <property type="match status" value="1"/>
</dbReference>
<keyword evidence="3" id="KW-0808">Transferase</keyword>
<keyword evidence="6" id="KW-0067">ATP-binding</keyword>
<keyword evidence="4" id="KW-0547">Nucleotide-binding</keyword>
<organism evidence="10">
    <name type="scientific">Spodoptera exigua multiple nucleopolyhedrovirus</name>
    <dbReference type="NCBI Taxonomy" id="10454"/>
    <lineage>
        <taxon>Viruses</taxon>
        <taxon>Viruses incertae sedis</taxon>
        <taxon>Naldaviricetes</taxon>
        <taxon>Lefavirales</taxon>
        <taxon>Baculoviridae</taxon>
        <taxon>Alphabaculovirus</taxon>
    </lineage>
</organism>
<dbReference type="PROSITE" id="PS50011">
    <property type="entry name" value="PROTEIN_KINASE_DOM"/>
    <property type="match status" value="1"/>
</dbReference>
<evidence type="ECO:0000256" key="6">
    <source>
        <dbReference type="ARBA" id="ARBA00022840"/>
    </source>
</evidence>
<reference evidence="10" key="1">
    <citation type="submission" date="2019-09" db="EMBL/GenBank/DDBJ databases">
        <authorList>
            <person name="Tao P."/>
            <person name="Yang T."/>
            <person name="Chen J."/>
            <person name="Lin C."/>
            <person name="Hu J."/>
            <person name="Zhu Y."/>
            <person name="Lv H."/>
            <person name="Tian M."/>
            <person name="Gao Q."/>
            <person name="Jia J."/>
        </authorList>
    </citation>
    <scope>NUCLEOTIDE SEQUENCE</scope>
    <source>
        <strain evidence="10">WV103</strain>
    </source>
</reference>
<keyword evidence="5 10" id="KW-0418">Kinase</keyword>
<feature type="domain" description="Protein kinase" evidence="9">
    <location>
        <begin position="43"/>
        <end position="294"/>
    </location>
</feature>
<dbReference type="Pfam" id="PF00069">
    <property type="entry name" value="Pkinase"/>
    <property type="match status" value="1"/>
</dbReference>
<dbReference type="PANTHER" id="PTHR24356">
    <property type="entry name" value="SERINE/THREONINE-PROTEIN KINASE"/>
    <property type="match status" value="1"/>
</dbReference>
<dbReference type="EC" id="2.7.11.1" evidence="1"/>